<name>M0MNL2_9EURY</name>
<dbReference type="STRING" id="1227455.C449_04852"/>
<dbReference type="InParanoid" id="M0MNL2"/>
<feature type="region of interest" description="Disordered" evidence="4">
    <location>
        <begin position="170"/>
        <end position="212"/>
    </location>
</feature>
<dbReference type="CDD" id="cd13896">
    <property type="entry name" value="CuRO_3_CopA"/>
    <property type="match status" value="1"/>
</dbReference>
<proteinExistence type="predicted"/>
<keyword evidence="9" id="KW-1185">Reference proteome</keyword>
<evidence type="ECO:0000256" key="3">
    <source>
        <dbReference type="ARBA" id="ARBA00023008"/>
    </source>
</evidence>
<evidence type="ECO:0000256" key="2">
    <source>
        <dbReference type="ARBA" id="ARBA00023002"/>
    </source>
</evidence>
<dbReference type="InterPro" id="IPR011706">
    <property type="entry name" value="Cu-oxidase_C"/>
</dbReference>
<dbReference type="InterPro" id="IPR011707">
    <property type="entry name" value="Cu-oxidase-like_N"/>
</dbReference>
<dbReference type="PATRIC" id="fig|1227455.4.peg.991"/>
<dbReference type="InterPro" id="IPR034279">
    <property type="entry name" value="CuRO_3_CopA"/>
</dbReference>
<dbReference type="Proteomes" id="UP000011669">
    <property type="component" value="Unassembled WGS sequence"/>
</dbReference>
<dbReference type="GO" id="GO:0005507">
    <property type="term" value="F:copper ion binding"/>
    <property type="evidence" value="ECO:0007669"/>
    <property type="project" value="InterPro"/>
</dbReference>
<protein>
    <submittedName>
        <fullName evidence="8">Multicopper oxidase type 3</fullName>
    </submittedName>
</protein>
<evidence type="ECO:0000313" key="9">
    <source>
        <dbReference type="Proteomes" id="UP000011669"/>
    </source>
</evidence>
<feature type="domain" description="Plastocyanin-like" evidence="7">
    <location>
        <begin position="47"/>
        <end position="149"/>
    </location>
</feature>
<dbReference type="PROSITE" id="PS00080">
    <property type="entry name" value="MULTICOPPER_OXIDASE2"/>
    <property type="match status" value="1"/>
</dbReference>
<keyword evidence="1" id="KW-0479">Metal-binding</keyword>
<feature type="compositionally biased region" description="Polar residues" evidence="4">
    <location>
        <begin position="1"/>
        <end position="23"/>
    </location>
</feature>
<dbReference type="InterPro" id="IPR002355">
    <property type="entry name" value="Cu_oxidase_Cu_BS"/>
</dbReference>
<evidence type="ECO:0000313" key="8">
    <source>
        <dbReference type="EMBL" id="EMA46005.1"/>
    </source>
</evidence>
<feature type="domain" description="Plastocyanin-like" evidence="5">
    <location>
        <begin position="218"/>
        <end position="323"/>
    </location>
</feature>
<evidence type="ECO:0000259" key="6">
    <source>
        <dbReference type="Pfam" id="PF07731"/>
    </source>
</evidence>
<dbReference type="CDD" id="cd13861">
    <property type="entry name" value="CuRO_1_CumA_like"/>
    <property type="match status" value="1"/>
</dbReference>
<dbReference type="Pfam" id="PF07731">
    <property type="entry name" value="Cu-oxidase_2"/>
    <property type="match status" value="1"/>
</dbReference>
<evidence type="ECO:0000256" key="4">
    <source>
        <dbReference type="SAM" id="MobiDB-lite"/>
    </source>
</evidence>
<feature type="compositionally biased region" description="Gly residues" evidence="4">
    <location>
        <begin position="179"/>
        <end position="209"/>
    </location>
</feature>
<feature type="region of interest" description="Disordered" evidence="4">
    <location>
        <begin position="1"/>
        <end position="60"/>
    </location>
</feature>
<dbReference type="SUPFAM" id="SSF49503">
    <property type="entry name" value="Cupredoxins"/>
    <property type="match status" value="3"/>
</dbReference>
<keyword evidence="3" id="KW-0186">Copper</keyword>
<evidence type="ECO:0000259" key="5">
    <source>
        <dbReference type="Pfam" id="PF00394"/>
    </source>
</evidence>
<evidence type="ECO:0000259" key="7">
    <source>
        <dbReference type="Pfam" id="PF07732"/>
    </source>
</evidence>
<dbReference type="Pfam" id="PF07732">
    <property type="entry name" value="Cu-oxidase_3"/>
    <property type="match status" value="1"/>
</dbReference>
<dbReference type="Pfam" id="PF00394">
    <property type="entry name" value="Cu-oxidase"/>
    <property type="match status" value="1"/>
</dbReference>
<organism evidence="8 9">
    <name type="scientific">Halococcus saccharolyticus DSM 5350</name>
    <dbReference type="NCBI Taxonomy" id="1227455"/>
    <lineage>
        <taxon>Archaea</taxon>
        <taxon>Methanobacteriati</taxon>
        <taxon>Methanobacteriota</taxon>
        <taxon>Stenosarchaea group</taxon>
        <taxon>Halobacteria</taxon>
        <taxon>Halobacteriales</taxon>
        <taxon>Halococcaceae</taxon>
        <taxon>Halococcus</taxon>
    </lineage>
</organism>
<dbReference type="PROSITE" id="PS00079">
    <property type="entry name" value="MULTICOPPER_OXIDASE1"/>
    <property type="match status" value="1"/>
</dbReference>
<dbReference type="PANTHER" id="PTHR11709">
    <property type="entry name" value="MULTI-COPPER OXIDASE"/>
    <property type="match status" value="1"/>
</dbReference>
<gene>
    <name evidence="8" type="ORF">C449_04852</name>
</gene>
<accession>M0MNL2</accession>
<comment type="caution">
    <text evidence="8">The sequence shown here is derived from an EMBL/GenBank/DDBJ whole genome shotgun (WGS) entry which is preliminary data.</text>
</comment>
<dbReference type="InterPro" id="IPR001117">
    <property type="entry name" value="Cu-oxidase_2nd"/>
</dbReference>
<dbReference type="AlphaFoldDB" id="M0MNL2"/>
<dbReference type="Gene3D" id="2.60.40.420">
    <property type="entry name" value="Cupredoxins - blue copper proteins"/>
    <property type="match status" value="3"/>
</dbReference>
<dbReference type="PANTHER" id="PTHR11709:SF394">
    <property type="entry name" value="FI03373P-RELATED"/>
    <property type="match status" value="1"/>
</dbReference>
<feature type="domain" description="Plastocyanin-like" evidence="6">
    <location>
        <begin position="366"/>
        <end position="463"/>
    </location>
</feature>
<dbReference type="InterPro" id="IPR008972">
    <property type="entry name" value="Cupredoxin"/>
</dbReference>
<keyword evidence="2" id="KW-0560">Oxidoreductase</keyword>
<dbReference type="InterPro" id="IPR033138">
    <property type="entry name" value="Cu_oxidase_CS"/>
</dbReference>
<dbReference type="GO" id="GO:0016491">
    <property type="term" value="F:oxidoreductase activity"/>
    <property type="evidence" value="ECO:0007669"/>
    <property type="project" value="UniProtKB-KW"/>
</dbReference>
<dbReference type="EMBL" id="AOMD01000015">
    <property type="protein sequence ID" value="EMA46005.1"/>
    <property type="molecule type" value="Genomic_DNA"/>
</dbReference>
<sequence>MAASGSAPTTEPSNVTATAQSSAVPKDADQQRALTARTGPISPAGDGDSNPTWLYNGRTPGPELRVAESDVLRVDLTNRLPDPTTIHWHGVPLANPMDGVPNVTQAPVEPDGSFTYTFEAAPAGTYFYHSHVGLQLDRHLIGPLIVEEESPHVAFDRDIVVLFNDHLTSAPRPESKWSTGGGDGMGGGGMSGGGMSGDGMGRNQMGGGMSAASRPDYAGLLANGRLPSNPPEFTVEKGERLRVRFINASGATTFGVGVGGHPLNITHADGRPVEPVATDSFAFGPGERYDAVVEATNPGVWAIEAQSVDGDESPASVTLRYEGTTGDPRGPSFDGSQLEYGDLRAVESTEGLQGSPDRTFDVTLSAGRDPGTWLIDGQRFPDADPLQVSAGEHVRLRMRNRSPVVHPMHLHGHFFRVGDAFKDTVMVPGHIGRVTIDFLADNPGEWLFHCHNIYHLDGGMARIIEYAD</sequence>
<evidence type="ECO:0000256" key="1">
    <source>
        <dbReference type="ARBA" id="ARBA00022723"/>
    </source>
</evidence>
<reference evidence="8 9" key="1">
    <citation type="journal article" date="2014" name="PLoS Genet.">
        <title>Phylogenetically driven sequencing of extremely halophilic archaea reveals strategies for static and dynamic osmo-response.</title>
        <authorList>
            <person name="Becker E.A."/>
            <person name="Seitzer P.M."/>
            <person name="Tritt A."/>
            <person name="Larsen D."/>
            <person name="Krusor M."/>
            <person name="Yao A.I."/>
            <person name="Wu D."/>
            <person name="Madern D."/>
            <person name="Eisen J.A."/>
            <person name="Darling A.E."/>
            <person name="Facciotti M.T."/>
        </authorList>
    </citation>
    <scope>NUCLEOTIDE SEQUENCE [LARGE SCALE GENOMIC DNA]</scope>
    <source>
        <strain evidence="8 9">DSM 5350</strain>
    </source>
</reference>
<dbReference type="InterPro" id="IPR045087">
    <property type="entry name" value="Cu-oxidase_fam"/>
</dbReference>